<organism evidence="1 2">
    <name type="scientific">Rodentibacter pneumotropicus</name>
    <dbReference type="NCBI Taxonomy" id="758"/>
    <lineage>
        <taxon>Bacteria</taxon>
        <taxon>Pseudomonadati</taxon>
        <taxon>Pseudomonadota</taxon>
        <taxon>Gammaproteobacteria</taxon>
        <taxon>Pasteurellales</taxon>
        <taxon>Pasteurellaceae</taxon>
        <taxon>Rodentibacter</taxon>
    </lineage>
</organism>
<evidence type="ECO:0000313" key="2">
    <source>
        <dbReference type="Proteomes" id="UP000278733"/>
    </source>
</evidence>
<sequence length="43" mass="4970">MFVENPKESEFSQGFQFLSPQPASRFKRWLASMINGVLYGLCQ</sequence>
<dbReference type="AlphaFoldDB" id="A0A448MP13"/>
<name>A0A448MP13_9PAST</name>
<proteinExistence type="predicted"/>
<accession>A0A448MP13</accession>
<reference evidence="1 2" key="1">
    <citation type="submission" date="2018-12" db="EMBL/GenBank/DDBJ databases">
        <authorList>
            <consortium name="Pathogen Informatics"/>
        </authorList>
    </citation>
    <scope>NUCLEOTIDE SEQUENCE [LARGE SCALE GENOMIC DNA]</scope>
    <source>
        <strain evidence="1 2">NCTC8284</strain>
    </source>
</reference>
<evidence type="ECO:0000313" key="1">
    <source>
        <dbReference type="EMBL" id="VEH66763.1"/>
    </source>
</evidence>
<protein>
    <submittedName>
        <fullName evidence="1">Uncharacterized protein</fullName>
    </submittedName>
</protein>
<dbReference type="EMBL" id="LR134405">
    <property type="protein sequence ID" value="VEH66763.1"/>
    <property type="molecule type" value="Genomic_DNA"/>
</dbReference>
<dbReference type="Proteomes" id="UP000278733">
    <property type="component" value="Chromosome"/>
</dbReference>
<gene>
    <name evidence="1" type="ORF">NCTC8284_01943</name>
</gene>
<dbReference type="KEGG" id="rpne:NCTC8284_01943"/>